<feature type="domain" description="Cytochrome c" evidence="4">
    <location>
        <begin position="187"/>
        <end position="293"/>
    </location>
</feature>
<sequence>MRRLIGIGAALAVLGLGLAWVLTRPTHITEAEVAELTGDAEAGEAVFWAGGCASCHAGEEAAGEARLLLSGGQSFPSDFGTFRAPNISPHPEQGIGDWTLAEFLTALQNGISPEGQHYYPAFPYTAYRLAERQDLADLFAFMQTLPPSDAASLPHDVGFPFNIRRAVGFWNLLNLRDGYTVTAELPEDAARGRYLAEALAHCGECHTPRDMLGGLDRSAWLSGAPDPSGRGTIPALTPDELDWSASEIAAYLTDGFTPEFDSAGGHMRSVILNLANLPDSDRAAIAAYLGALPAQPESSANP</sequence>
<dbReference type="RefSeq" id="WP_219000517.1">
    <property type="nucleotide sequence ID" value="NZ_CP079194.1"/>
</dbReference>
<organism evidence="5 6">
    <name type="scientific">Gymnodinialimonas ceratoperidinii</name>
    <dbReference type="NCBI Taxonomy" id="2856823"/>
    <lineage>
        <taxon>Bacteria</taxon>
        <taxon>Pseudomonadati</taxon>
        <taxon>Pseudomonadota</taxon>
        <taxon>Alphaproteobacteria</taxon>
        <taxon>Rhodobacterales</taxon>
        <taxon>Paracoccaceae</taxon>
        <taxon>Gymnodinialimonas</taxon>
    </lineage>
</organism>
<keyword evidence="2 3" id="KW-0408">Iron</keyword>
<evidence type="ECO:0000313" key="6">
    <source>
        <dbReference type="Proteomes" id="UP000825009"/>
    </source>
</evidence>
<dbReference type="GO" id="GO:0046872">
    <property type="term" value="F:metal ion binding"/>
    <property type="evidence" value="ECO:0007669"/>
    <property type="project" value="UniProtKB-KW"/>
</dbReference>
<evidence type="ECO:0000256" key="3">
    <source>
        <dbReference type="PROSITE-ProRule" id="PRU00433"/>
    </source>
</evidence>
<reference evidence="5 6" key="1">
    <citation type="submission" date="2021-07" db="EMBL/GenBank/DDBJ databases">
        <title>A novel Jannaschia species isolated from marine dinoflagellate Ceratoperidinium margalefii.</title>
        <authorList>
            <person name="Jiang Y."/>
            <person name="Li Z."/>
        </authorList>
    </citation>
    <scope>NUCLEOTIDE SEQUENCE [LARGE SCALE GENOMIC DNA]</scope>
    <source>
        <strain evidence="5 6">J12C1-MA-4</strain>
    </source>
</reference>
<dbReference type="AlphaFoldDB" id="A0A8F6YBL5"/>
<accession>A0A8F6YBL5</accession>
<proteinExistence type="predicted"/>
<dbReference type="GO" id="GO:0020037">
    <property type="term" value="F:heme binding"/>
    <property type="evidence" value="ECO:0007669"/>
    <property type="project" value="InterPro"/>
</dbReference>
<keyword evidence="6" id="KW-1185">Reference proteome</keyword>
<evidence type="ECO:0000256" key="2">
    <source>
        <dbReference type="ARBA" id="ARBA00023004"/>
    </source>
</evidence>
<dbReference type="PROSITE" id="PS51007">
    <property type="entry name" value="CYTC"/>
    <property type="match status" value="2"/>
</dbReference>
<evidence type="ECO:0000313" key="5">
    <source>
        <dbReference type="EMBL" id="QXT38320.1"/>
    </source>
</evidence>
<keyword evidence="1 3" id="KW-0479">Metal-binding</keyword>
<dbReference type="InterPro" id="IPR051459">
    <property type="entry name" value="Cytochrome_c-type_DH"/>
</dbReference>
<dbReference type="EMBL" id="CP079194">
    <property type="protein sequence ID" value="QXT38320.1"/>
    <property type="molecule type" value="Genomic_DNA"/>
</dbReference>
<dbReference type="PANTHER" id="PTHR35008">
    <property type="entry name" value="BLL4482 PROTEIN-RELATED"/>
    <property type="match status" value="1"/>
</dbReference>
<name>A0A8F6YBL5_9RHOB</name>
<dbReference type="PANTHER" id="PTHR35008:SF8">
    <property type="entry name" value="ALCOHOL DEHYDROGENASE CYTOCHROME C SUBUNIT"/>
    <property type="match status" value="1"/>
</dbReference>
<evidence type="ECO:0000256" key="1">
    <source>
        <dbReference type="ARBA" id="ARBA00022723"/>
    </source>
</evidence>
<dbReference type="InterPro" id="IPR009056">
    <property type="entry name" value="Cyt_c-like_dom"/>
</dbReference>
<dbReference type="Pfam" id="PF00034">
    <property type="entry name" value="Cytochrom_C"/>
    <property type="match status" value="2"/>
</dbReference>
<evidence type="ECO:0000259" key="4">
    <source>
        <dbReference type="PROSITE" id="PS51007"/>
    </source>
</evidence>
<dbReference type="GO" id="GO:0009055">
    <property type="term" value="F:electron transfer activity"/>
    <property type="evidence" value="ECO:0007669"/>
    <property type="project" value="InterPro"/>
</dbReference>
<dbReference type="KEGG" id="gce:KYE46_10185"/>
<dbReference type="Proteomes" id="UP000825009">
    <property type="component" value="Chromosome"/>
</dbReference>
<gene>
    <name evidence="5" type="ORF">KYE46_10185</name>
</gene>
<feature type="domain" description="Cytochrome c" evidence="4">
    <location>
        <begin position="38"/>
        <end position="146"/>
    </location>
</feature>
<protein>
    <submittedName>
        <fullName evidence="5">Cytochrome c</fullName>
    </submittedName>
</protein>
<keyword evidence="3" id="KW-0349">Heme</keyword>